<dbReference type="PANTHER" id="PTHR43283">
    <property type="entry name" value="BETA-LACTAMASE-RELATED"/>
    <property type="match status" value="1"/>
</dbReference>
<keyword evidence="2" id="KW-0378">Hydrolase</keyword>
<organism evidence="2 3">
    <name type="scientific">OM182 bacterium MED-G24</name>
    <dbReference type="NCBI Taxonomy" id="1986255"/>
    <lineage>
        <taxon>Bacteria</taxon>
        <taxon>Pseudomonadati</taxon>
        <taxon>Pseudomonadota</taxon>
        <taxon>Gammaproteobacteria</taxon>
        <taxon>OMG group</taxon>
        <taxon>OM182 clade</taxon>
    </lineage>
</organism>
<dbReference type="Proteomes" id="UP000219327">
    <property type="component" value="Unassembled WGS sequence"/>
</dbReference>
<dbReference type="Pfam" id="PF00144">
    <property type="entry name" value="Beta-lactamase"/>
    <property type="match status" value="1"/>
</dbReference>
<comment type="caution">
    <text evidence="2">The sequence shown here is derived from an EMBL/GenBank/DDBJ whole genome shotgun (WGS) entry which is preliminary data.</text>
</comment>
<protein>
    <submittedName>
        <fullName evidence="2">Serine hydrolase</fullName>
    </submittedName>
</protein>
<evidence type="ECO:0000313" key="2">
    <source>
        <dbReference type="EMBL" id="PDH41508.1"/>
    </source>
</evidence>
<evidence type="ECO:0000259" key="1">
    <source>
        <dbReference type="Pfam" id="PF00144"/>
    </source>
</evidence>
<dbReference type="EMBL" id="NTKD01000004">
    <property type="protein sequence ID" value="PDH41508.1"/>
    <property type="molecule type" value="Genomic_DNA"/>
</dbReference>
<evidence type="ECO:0000313" key="3">
    <source>
        <dbReference type="Proteomes" id="UP000219327"/>
    </source>
</evidence>
<sequence>MEVVEPESVGLSSHRLEKLNGLMASYIDSGKYPGTTTLVARHGKVAHLSFQGRSNVANDAAIARDTIFRIYSMSKPITSTALIMLYEDGHFMLDDPVSRFIPGWDNLKVYTPKGTVPADRPMQIRDLLTHTSGLTYGFMNAHPVDAMYRDQGVESARDLTEMVERLADMPLLFSPGSRWSYSVATDVCGYLVQTIADQSFDEFLTERLFTPLGMVDTDFWVPADKAHRLAANYSRTPEDGMRLVEPPGRSTYLTKPSRFSGGGGLVSTIDDYFRFAQMLLNKGELDGTRILGRKTIELMTSNHMPGNGDLASMGQSVFSETPYDGIGFGLGFSVMLNPPTANILGTPGEFAWGGAASTYFFVDPGEDMLAIQLTQLLPSSAYPVRRELRVLTYQSLIDE</sequence>
<accession>A0A2A5WYW3</accession>
<feature type="domain" description="Beta-lactamase-related" evidence="1">
    <location>
        <begin position="21"/>
        <end position="389"/>
    </location>
</feature>
<dbReference type="Gene3D" id="3.40.710.10">
    <property type="entry name" value="DD-peptidase/beta-lactamase superfamily"/>
    <property type="match status" value="1"/>
</dbReference>
<dbReference type="GO" id="GO:0016787">
    <property type="term" value="F:hydrolase activity"/>
    <property type="evidence" value="ECO:0007669"/>
    <property type="project" value="UniProtKB-KW"/>
</dbReference>
<gene>
    <name evidence="2" type="ORF">CNE99_01765</name>
</gene>
<proteinExistence type="predicted"/>
<dbReference type="AlphaFoldDB" id="A0A2A5WYW3"/>
<dbReference type="SUPFAM" id="SSF56601">
    <property type="entry name" value="beta-lactamase/transpeptidase-like"/>
    <property type="match status" value="1"/>
</dbReference>
<dbReference type="InterPro" id="IPR001466">
    <property type="entry name" value="Beta-lactam-related"/>
</dbReference>
<dbReference type="InterPro" id="IPR050789">
    <property type="entry name" value="Diverse_Enzym_Activities"/>
</dbReference>
<dbReference type="InterPro" id="IPR012338">
    <property type="entry name" value="Beta-lactam/transpept-like"/>
</dbReference>
<reference evidence="2 3" key="1">
    <citation type="submission" date="2017-08" db="EMBL/GenBank/DDBJ databases">
        <title>Fine stratification of microbial communities through a metagenomic profile of the photic zone.</title>
        <authorList>
            <person name="Haro-Moreno J.M."/>
            <person name="Lopez-Perez M."/>
            <person name="De La Torre J."/>
            <person name="Picazo A."/>
            <person name="Camacho A."/>
            <person name="Rodriguez-Valera F."/>
        </authorList>
    </citation>
    <scope>NUCLEOTIDE SEQUENCE [LARGE SCALE GENOMIC DNA]</scope>
    <source>
        <strain evidence="2">MED-G24</strain>
    </source>
</reference>
<name>A0A2A5WYW3_9GAMM</name>
<dbReference type="PANTHER" id="PTHR43283:SF3">
    <property type="entry name" value="BETA-LACTAMASE FAMILY PROTEIN (AFU_ORTHOLOGUE AFUA_5G07500)"/>
    <property type="match status" value="1"/>
</dbReference>